<dbReference type="AlphaFoldDB" id="A0AAD9HBZ0"/>
<dbReference type="Proteomes" id="UP001232148">
    <property type="component" value="Unassembled WGS sequence"/>
</dbReference>
<accession>A0AAD9HBZ0</accession>
<sequence length="154" mass="17209">MKSFYAGGGMRRIRSIPAQRAGLSPSPVPPHLQETPHAWGMNCYTSAVIAKGLGSHSIVTARHRCRYRCSSPLVLNFQFFLRHLSSSLVFHIGPEGQDICDCDPRRTTNDAAYNQYNPGLHVASKETTLHRRDAGIDSFWYLLIYVPGQFSTPC</sequence>
<evidence type="ECO:0000313" key="2">
    <source>
        <dbReference type="Proteomes" id="UP001232148"/>
    </source>
</evidence>
<dbReference type="EMBL" id="MU842924">
    <property type="protein sequence ID" value="KAK2025968.1"/>
    <property type="molecule type" value="Genomic_DNA"/>
</dbReference>
<reference evidence="1" key="1">
    <citation type="submission" date="2021-06" db="EMBL/GenBank/DDBJ databases">
        <title>Comparative genomics, transcriptomics and evolutionary studies reveal genomic signatures of adaptation to plant cell wall in hemibiotrophic fungi.</title>
        <authorList>
            <consortium name="DOE Joint Genome Institute"/>
            <person name="Baroncelli R."/>
            <person name="Diaz J.F."/>
            <person name="Benocci T."/>
            <person name="Peng M."/>
            <person name="Battaglia E."/>
            <person name="Haridas S."/>
            <person name="Andreopoulos W."/>
            <person name="Labutti K."/>
            <person name="Pangilinan J."/>
            <person name="Floch G.L."/>
            <person name="Makela M.R."/>
            <person name="Henrissat B."/>
            <person name="Grigoriev I.V."/>
            <person name="Crouch J.A."/>
            <person name="De Vries R.P."/>
            <person name="Sukno S.A."/>
            <person name="Thon M.R."/>
        </authorList>
    </citation>
    <scope>NUCLEOTIDE SEQUENCE</scope>
    <source>
        <strain evidence="1">MAFF235873</strain>
    </source>
</reference>
<evidence type="ECO:0000313" key="1">
    <source>
        <dbReference type="EMBL" id="KAK2025968.1"/>
    </source>
</evidence>
<name>A0AAD9HBZ0_9PEZI</name>
<keyword evidence="2" id="KW-1185">Reference proteome</keyword>
<gene>
    <name evidence="1" type="ORF">LX32DRAFT_36669</name>
</gene>
<comment type="caution">
    <text evidence="1">The sequence shown here is derived from an EMBL/GenBank/DDBJ whole genome shotgun (WGS) entry which is preliminary data.</text>
</comment>
<protein>
    <submittedName>
        <fullName evidence="1">Uncharacterized protein</fullName>
    </submittedName>
</protein>
<organism evidence="1 2">
    <name type="scientific">Colletotrichum zoysiae</name>
    <dbReference type="NCBI Taxonomy" id="1216348"/>
    <lineage>
        <taxon>Eukaryota</taxon>
        <taxon>Fungi</taxon>
        <taxon>Dikarya</taxon>
        <taxon>Ascomycota</taxon>
        <taxon>Pezizomycotina</taxon>
        <taxon>Sordariomycetes</taxon>
        <taxon>Hypocreomycetidae</taxon>
        <taxon>Glomerellales</taxon>
        <taxon>Glomerellaceae</taxon>
        <taxon>Colletotrichum</taxon>
        <taxon>Colletotrichum graminicola species complex</taxon>
    </lineage>
</organism>
<proteinExistence type="predicted"/>